<dbReference type="GO" id="GO:0003677">
    <property type="term" value="F:DNA binding"/>
    <property type="evidence" value="ECO:0007669"/>
    <property type="project" value="UniProtKB-KW"/>
</dbReference>
<protein>
    <submittedName>
        <fullName evidence="1">DNA-binding protein YbaB</fullName>
    </submittedName>
</protein>
<organism evidence="1 2">
    <name type="scientific">Hoyosella altamirensis</name>
    <dbReference type="NCBI Taxonomy" id="616997"/>
    <lineage>
        <taxon>Bacteria</taxon>
        <taxon>Bacillati</taxon>
        <taxon>Actinomycetota</taxon>
        <taxon>Actinomycetes</taxon>
        <taxon>Mycobacteriales</taxon>
        <taxon>Hoyosellaceae</taxon>
        <taxon>Hoyosella</taxon>
    </lineage>
</organism>
<keyword evidence="2" id="KW-1185">Reference proteome</keyword>
<gene>
    <name evidence="1" type="ORF">FHU29_004288</name>
</gene>
<accession>A0A839RTA1</accession>
<sequence>MTAPETFHDVLARVQRQRDALEDAVDKLSSHRGRGHAADGKVTAEVDASGALVSLVIHESLTRLSATEVAGHILTAAQNASTASESARRAVLSTMASALGARTG</sequence>
<dbReference type="EMBL" id="JACHWS010000004">
    <property type="protein sequence ID" value="MBB3039800.1"/>
    <property type="molecule type" value="Genomic_DNA"/>
</dbReference>
<dbReference type="Proteomes" id="UP000567922">
    <property type="component" value="Unassembled WGS sequence"/>
</dbReference>
<name>A0A839RTA1_9ACTN</name>
<keyword evidence="1" id="KW-0238">DNA-binding</keyword>
<evidence type="ECO:0000313" key="2">
    <source>
        <dbReference type="Proteomes" id="UP000567922"/>
    </source>
</evidence>
<dbReference type="AlphaFoldDB" id="A0A839RTA1"/>
<dbReference type="RefSeq" id="WP_064442476.1">
    <property type="nucleotide sequence ID" value="NZ_BDDI01000026.1"/>
</dbReference>
<evidence type="ECO:0000313" key="1">
    <source>
        <dbReference type="EMBL" id="MBB3039800.1"/>
    </source>
</evidence>
<comment type="caution">
    <text evidence="1">The sequence shown here is derived from an EMBL/GenBank/DDBJ whole genome shotgun (WGS) entry which is preliminary data.</text>
</comment>
<reference evidence="1 2" key="1">
    <citation type="submission" date="2020-08" db="EMBL/GenBank/DDBJ databases">
        <title>Sequencing the genomes of 1000 actinobacteria strains.</title>
        <authorList>
            <person name="Klenk H.-P."/>
        </authorList>
    </citation>
    <scope>NUCLEOTIDE SEQUENCE [LARGE SCALE GENOMIC DNA]</scope>
    <source>
        <strain evidence="1 2">DSM 45258</strain>
    </source>
</reference>
<proteinExistence type="predicted"/>
<dbReference type="Pfam" id="PF02575">
    <property type="entry name" value="YbaB_DNA_bd"/>
    <property type="match status" value="1"/>
</dbReference>
<dbReference type="SUPFAM" id="SSF82607">
    <property type="entry name" value="YbaB-like"/>
    <property type="match status" value="1"/>
</dbReference>
<dbReference type="Gene3D" id="3.30.1310.10">
    <property type="entry name" value="Nucleoid-associated protein YbaB-like domain"/>
    <property type="match status" value="1"/>
</dbReference>
<dbReference type="InterPro" id="IPR004401">
    <property type="entry name" value="YbaB/EbfC"/>
</dbReference>
<dbReference type="InterPro" id="IPR036894">
    <property type="entry name" value="YbaB-like_sf"/>
</dbReference>